<reference evidence="8" key="1">
    <citation type="journal article" date="2020" name="Stud. Mycol.">
        <title>101 Dothideomycetes genomes: a test case for predicting lifestyles and emergence of pathogens.</title>
        <authorList>
            <person name="Haridas S."/>
            <person name="Albert R."/>
            <person name="Binder M."/>
            <person name="Bloem J."/>
            <person name="Labutti K."/>
            <person name="Salamov A."/>
            <person name="Andreopoulos B."/>
            <person name="Baker S."/>
            <person name="Barry K."/>
            <person name="Bills G."/>
            <person name="Bluhm B."/>
            <person name="Cannon C."/>
            <person name="Castanera R."/>
            <person name="Culley D."/>
            <person name="Daum C."/>
            <person name="Ezra D."/>
            <person name="Gonzalez J."/>
            <person name="Henrissat B."/>
            <person name="Kuo A."/>
            <person name="Liang C."/>
            <person name="Lipzen A."/>
            <person name="Lutzoni F."/>
            <person name="Magnuson J."/>
            <person name="Mondo S."/>
            <person name="Nolan M."/>
            <person name="Ohm R."/>
            <person name="Pangilinan J."/>
            <person name="Park H.-J."/>
            <person name="Ramirez L."/>
            <person name="Alfaro M."/>
            <person name="Sun H."/>
            <person name="Tritt A."/>
            <person name="Yoshinaga Y."/>
            <person name="Zwiers L.-H."/>
            <person name="Turgeon B."/>
            <person name="Goodwin S."/>
            <person name="Spatafora J."/>
            <person name="Crous P."/>
            <person name="Grigoriev I."/>
        </authorList>
    </citation>
    <scope>NUCLEOTIDE SEQUENCE</scope>
    <source>
        <strain evidence="8">CBS 260.36</strain>
    </source>
</reference>
<dbReference type="InterPro" id="IPR036864">
    <property type="entry name" value="Zn2-C6_fun-type_DNA-bd_sf"/>
</dbReference>
<dbReference type="PANTHER" id="PTHR31845">
    <property type="entry name" value="FINGER DOMAIN PROTEIN, PUTATIVE-RELATED"/>
    <property type="match status" value="1"/>
</dbReference>
<feature type="domain" description="Zn(2)-C6 fungal-type" evidence="7">
    <location>
        <begin position="18"/>
        <end position="52"/>
    </location>
</feature>
<keyword evidence="5" id="KW-0539">Nucleus</keyword>
<dbReference type="InterPro" id="IPR051089">
    <property type="entry name" value="prtT"/>
</dbReference>
<feature type="compositionally biased region" description="Polar residues" evidence="6">
    <location>
        <begin position="97"/>
        <end position="129"/>
    </location>
</feature>
<accession>A0A9P4MD93</accession>
<evidence type="ECO:0000259" key="7">
    <source>
        <dbReference type="PROSITE" id="PS50048"/>
    </source>
</evidence>
<evidence type="ECO:0000256" key="2">
    <source>
        <dbReference type="ARBA" id="ARBA00023015"/>
    </source>
</evidence>
<sequence length="671" mass="74661">MADARQSPSGSAQPLNKACEPCRSLKVRCLPATDGPNASCQRCIKFNRPCVYAAPHRKKQRKRTDARVTELEKEILAMRALLDRTHKQIALADLAQPPQSQRSPSTASVMASPTQNTPDSNEHSSTASQQLDIVDRGLITIEEARRLLTVYKTECLPHFPLVAIRREQTADELRETHPILFKAIMTTSSASARPDLYTQLSTEILQEYVQRVMINGEKTLELVQAISITSSWYHPTDTWSSLRFYDYITLASSMTIDMGLSERETFITIRDPMENLARKRALIGCFTHSSAVAFGLRRPNTLPFSTYMADILEELDTSPLAQSSDWQLGATARLYKMADEISTTFSLTDAGREGQVTDIEFQHHITSFAHRLQNWKDTYRADQTSLELLHMYHHLQIALHETPLHQVYPPTWFKLPYHLHFPSKRSTSFTPVANQALSVACASAHSMCDIFLARELRTIRSAPGSYFAGVLFSLMTLVSISLIPDIVVPPTSAASSHGHPAGNLEFYREMTQAAPLLDKVIARMMEAAGRMEYRIPSLFCVSLGRLRKWLRWVGEMRRRGQDPARWESFSILAGPEGHACLAEEEQDGGEVEGGGVVGEKSGLRPAAATMPLAQGGPMVTGLAPEVDWGEGIDVLVDGEVDWMGALEGDYSSILDPALWEPDVGFMNLATQ</sequence>
<dbReference type="GO" id="GO:0000976">
    <property type="term" value="F:transcription cis-regulatory region binding"/>
    <property type="evidence" value="ECO:0007669"/>
    <property type="project" value="TreeGrafter"/>
</dbReference>
<dbReference type="GO" id="GO:0008270">
    <property type="term" value="F:zinc ion binding"/>
    <property type="evidence" value="ECO:0007669"/>
    <property type="project" value="InterPro"/>
</dbReference>
<dbReference type="GO" id="GO:0000981">
    <property type="term" value="F:DNA-binding transcription factor activity, RNA polymerase II-specific"/>
    <property type="evidence" value="ECO:0007669"/>
    <property type="project" value="InterPro"/>
</dbReference>
<dbReference type="PROSITE" id="PS00463">
    <property type="entry name" value="ZN2_CY6_FUNGAL_1"/>
    <property type="match status" value="1"/>
</dbReference>
<dbReference type="SMART" id="SM00066">
    <property type="entry name" value="GAL4"/>
    <property type="match status" value="1"/>
</dbReference>
<gene>
    <name evidence="8" type="ORF">K461DRAFT_232408</name>
</gene>
<organism evidence="8 9">
    <name type="scientific">Myriangium duriaei CBS 260.36</name>
    <dbReference type="NCBI Taxonomy" id="1168546"/>
    <lineage>
        <taxon>Eukaryota</taxon>
        <taxon>Fungi</taxon>
        <taxon>Dikarya</taxon>
        <taxon>Ascomycota</taxon>
        <taxon>Pezizomycotina</taxon>
        <taxon>Dothideomycetes</taxon>
        <taxon>Dothideomycetidae</taxon>
        <taxon>Myriangiales</taxon>
        <taxon>Myriangiaceae</taxon>
        <taxon>Myriangium</taxon>
    </lineage>
</organism>
<evidence type="ECO:0000256" key="6">
    <source>
        <dbReference type="SAM" id="MobiDB-lite"/>
    </source>
</evidence>
<dbReference type="CDD" id="cd00067">
    <property type="entry name" value="GAL4"/>
    <property type="match status" value="1"/>
</dbReference>
<evidence type="ECO:0000256" key="5">
    <source>
        <dbReference type="ARBA" id="ARBA00023242"/>
    </source>
</evidence>
<dbReference type="Gene3D" id="4.10.240.10">
    <property type="entry name" value="Zn(2)-C6 fungal-type DNA-binding domain"/>
    <property type="match status" value="1"/>
</dbReference>
<name>A0A9P4MD93_9PEZI</name>
<dbReference type="Pfam" id="PF00172">
    <property type="entry name" value="Zn_clus"/>
    <property type="match status" value="1"/>
</dbReference>
<dbReference type="CDD" id="cd12148">
    <property type="entry name" value="fungal_TF_MHR"/>
    <property type="match status" value="1"/>
</dbReference>
<evidence type="ECO:0000313" key="9">
    <source>
        <dbReference type="Proteomes" id="UP000799439"/>
    </source>
</evidence>
<evidence type="ECO:0000256" key="4">
    <source>
        <dbReference type="ARBA" id="ARBA00023163"/>
    </source>
</evidence>
<keyword evidence="9" id="KW-1185">Reference proteome</keyword>
<dbReference type="OrthoDB" id="5226580at2759"/>
<comment type="subcellular location">
    <subcellularLocation>
        <location evidence="1">Nucleus</location>
    </subcellularLocation>
</comment>
<dbReference type="PROSITE" id="PS50048">
    <property type="entry name" value="ZN2_CY6_FUNGAL_2"/>
    <property type="match status" value="1"/>
</dbReference>
<dbReference type="AlphaFoldDB" id="A0A9P4MD93"/>
<dbReference type="GO" id="GO:0005634">
    <property type="term" value="C:nucleus"/>
    <property type="evidence" value="ECO:0007669"/>
    <property type="project" value="UniProtKB-SubCell"/>
</dbReference>
<keyword evidence="4" id="KW-0804">Transcription</keyword>
<evidence type="ECO:0000256" key="3">
    <source>
        <dbReference type="ARBA" id="ARBA00023125"/>
    </source>
</evidence>
<comment type="caution">
    <text evidence="8">The sequence shown here is derived from an EMBL/GenBank/DDBJ whole genome shotgun (WGS) entry which is preliminary data.</text>
</comment>
<keyword evidence="3" id="KW-0238">DNA-binding</keyword>
<dbReference type="PANTHER" id="PTHR31845:SF39">
    <property type="entry name" value="TRANSCRIPTION FACTOR PBCR-RELATED"/>
    <property type="match status" value="1"/>
</dbReference>
<evidence type="ECO:0000256" key="1">
    <source>
        <dbReference type="ARBA" id="ARBA00004123"/>
    </source>
</evidence>
<dbReference type="InterPro" id="IPR001138">
    <property type="entry name" value="Zn2Cys6_DnaBD"/>
</dbReference>
<keyword evidence="2" id="KW-0805">Transcription regulation</keyword>
<proteinExistence type="predicted"/>
<protein>
    <recommendedName>
        <fullName evidence="7">Zn(2)-C6 fungal-type domain-containing protein</fullName>
    </recommendedName>
</protein>
<dbReference type="EMBL" id="ML996092">
    <property type="protein sequence ID" value="KAF2148677.1"/>
    <property type="molecule type" value="Genomic_DNA"/>
</dbReference>
<evidence type="ECO:0000313" key="8">
    <source>
        <dbReference type="EMBL" id="KAF2148677.1"/>
    </source>
</evidence>
<dbReference type="SUPFAM" id="SSF57701">
    <property type="entry name" value="Zn2/Cys6 DNA-binding domain"/>
    <property type="match status" value="1"/>
</dbReference>
<feature type="region of interest" description="Disordered" evidence="6">
    <location>
        <begin position="93"/>
        <end position="129"/>
    </location>
</feature>
<dbReference type="Proteomes" id="UP000799439">
    <property type="component" value="Unassembled WGS sequence"/>
</dbReference>